<comment type="caution">
    <text evidence="5">The sequence shown here is derived from an EMBL/GenBank/DDBJ whole genome shotgun (WGS) entry which is preliminary data.</text>
</comment>
<dbReference type="PROSITE" id="PS00356">
    <property type="entry name" value="HTH_LACI_1"/>
    <property type="match status" value="1"/>
</dbReference>
<evidence type="ECO:0000256" key="1">
    <source>
        <dbReference type="ARBA" id="ARBA00023015"/>
    </source>
</evidence>
<dbReference type="SUPFAM" id="SSF53822">
    <property type="entry name" value="Periplasmic binding protein-like I"/>
    <property type="match status" value="1"/>
</dbReference>
<evidence type="ECO:0000313" key="6">
    <source>
        <dbReference type="Proteomes" id="UP001165381"/>
    </source>
</evidence>
<dbReference type="InterPro" id="IPR028082">
    <property type="entry name" value="Peripla_BP_I"/>
</dbReference>
<keyword evidence="3" id="KW-0804">Transcription</keyword>
<keyword evidence="2" id="KW-0238">DNA-binding</keyword>
<accession>A0ABT0QET1</accession>
<dbReference type="SUPFAM" id="SSF47413">
    <property type="entry name" value="lambda repressor-like DNA-binding domains"/>
    <property type="match status" value="1"/>
</dbReference>
<evidence type="ECO:0000256" key="3">
    <source>
        <dbReference type="ARBA" id="ARBA00023163"/>
    </source>
</evidence>
<dbReference type="InterPro" id="IPR000843">
    <property type="entry name" value="HTH_LacI"/>
</dbReference>
<feature type="domain" description="HTH lacI-type" evidence="4">
    <location>
        <begin position="2"/>
        <end position="56"/>
    </location>
</feature>
<dbReference type="RefSeq" id="WP_249973144.1">
    <property type="nucleotide sequence ID" value="NZ_JAMFLZ010000004.1"/>
</dbReference>
<evidence type="ECO:0000313" key="5">
    <source>
        <dbReference type="EMBL" id="MCL6295500.1"/>
    </source>
</evidence>
<reference evidence="5" key="1">
    <citation type="submission" date="2022-05" db="EMBL/GenBank/DDBJ databases">
        <authorList>
            <person name="Park J.-S."/>
        </authorList>
    </citation>
    <scope>NUCLEOTIDE SEQUENCE</scope>
    <source>
        <strain evidence="5">2012CJ34-3</strain>
    </source>
</reference>
<dbReference type="Gene3D" id="1.10.260.40">
    <property type="entry name" value="lambda repressor-like DNA-binding domains"/>
    <property type="match status" value="1"/>
</dbReference>
<dbReference type="PANTHER" id="PTHR30146:SF144">
    <property type="entry name" value="LACI-FAMILY TRANSCRIPTION REGULATOR"/>
    <property type="match status" value="1"/>
</dbReference>
<dbReference type="EMBL" id="JAMFLZ010000004">
    <property type="protein sequence ID" value="MCL6295500.1"/>
    <property type="molecule type" value="Genomic_DNA"/>
</dbReference>
<proteinExistence type="predicted"/>
<dbReference type="Proteomes" id="UP001165381">
    <property type="component" value="Unassembled WGS sequence"/>
</dbReference>
<evidence type="ECO:0000256" key="2">
    <source>
        <dbReference type="ARBA" id="ARBA00023125"/>
    </source>
</evidence>
<sequence length="358" mass="40888">MITIKDVAKLANVSEGTVDRVLHNRGGVSLKTEKLIKEILKKHNYTVNPIARALSIKNKFSLYTLMPNHDKTNLFWKSPLLGVLKASQEVRAYGVEVTNYTFDQFKPSSYLNEFKTLIKSKPHAVLIAPTFIKETKEIVNELEKLDIPYAFLNIDLEGFKNILFVGQNSYAAGYVAGKLMHLSCPDQSSILVIQTRLNINNYYAFSKRIEGFNDYFTKNDIKVNIINLNFDNLKDLKEVGKNLNSLLKKEKSIKGVFVPSSRISIIVNCIDEPLMNNLNLIGFDNTEPNIKCLQENKVSFLISQKPFDQGYESIHLMTDFLIKNKTPIKKIYSPIDILTKENVIYNERDKSMFESDSI</sequence>
<evidence type="ECO:0000259" key="4">
    <source>
        <dbReference type="PROSITE" id="PS50932"/>
    </source>
</evidence>
<organism evidence="5 6">
    <name type="scientific">Jejuia spongiicola</name>
    <dbReference type="NCBI Taxonomy" id="2942207"/>
    <lineage>
        <taxon>Bacteria</taxon>
        <taxon>Pseudomonadati</taxon>
        <taxon>Bacteroidota</taxon>
        <taxon>Flavobacteriia</taxon>
        <taxon>Flavobacteriales</taxon>
        <taxon>Flavobacteriaceae</taxon>
        <taxon>Jejuia</taxon>
    </lineage>
</organism>
<protein>
    <submittedName>
        <fullName evidence="5">Substrate-binding domain-containing protein</fullName>
    </submittedName>
</protein>
<dbReference type="Pfam" id="PF00356">
    <property type="entry name" value="LacI"/>
    <property type="match status" value="1"/>
</dbReference>
<dbReference type="PANTHER" id="PTHR30146">
    <property type="entry name" value="LACI-RELATED TRANSCRIPTIONAL REPRESSOR"/>
    <property type="match status" value="1"/>
</dbReference>
<name>A0ABT0QET1_9FLAO</name>
<gene>
    <name evidence="5" type="ORF">M3P09_10885</name>
</gene>
<keyword evidence="1" id="KW-0805">Transcription regulation</keyword>
<dbReference type="SMART" id="SM00354">
    <property type="entry name" value="HTH_LACI"/>
    <property type="match status" value="1"/>
</dbReference>
<dbReference type="InterPro" id="IPR025997">
    <property type="entry name" value="SBP_2_dom"/>
</dbReference>
<dbReference type="Pfam" id="PF13407">
    <property type="entry name" value="Peripla_BP_4"/>
    <property type="match status" value="1"/>
</dbReference>
<dbReference type="PROSITE" id="PS50932">
    <property type="entry name" value="HTH_LACI_2"/>
    <property type="match status" value="1"/>
</dbReference>
<dbReference type="CDD" id="cd01392">
    <property type="entry name" value="HTH_LacI"/>
    <property type="match status" value="1"/>
</dbReference>
<dbReference type="Gene3D" id="3.40.50.2300">
    <property type="match status" value="2"/>
</dbReference>
<dbReference type="InterPro" id="IPR010982">
    <property type="entry name" value="Lambda_DNA-bd_dom_sf"/>
</dbReference>
<keyword evidence="6" id="KW-1185">Reference proteome</keyword>